<dbReference type="SMART" id="SM00360">
    <property type="entry name" value="RRM"/>
    <property type="match status" value="3"/>
</dbReference>
<keyword evidence="3 11" id="KW-0812">Transmembrane</keyword>
<keyword evidence="7 11" id="KW-0472">Membrane</keyword>
<feature type="domain" description="HIT" evidence="13">
    <location>
        <begin position="541"/>
        <end position="630"/>
    </location>
</feature>
<dbReference type="EMBL" id="LBBL01000268">
    <property type="protein sequence ID" value="KKF93187.1"/>
    <property type="molecule type" value="Genomic_DNA"/>
</dbReference>
<comment type="caution">
    <text evidence="14">The sequence shown here is derived from an EMBL/GenBank/DDBJ whole genome shotgun (WGS) entry which is preliminary data.</text>
</comment>
<dbReference type="AlphaFoldDB" id="A0A0F8CR05"/>
<evidence type="ECO:0000313" key="15">
    <source>
        <dbReference type="Proteomes" id="UP000034841"/>
    </source>
</evidence>
<feature type="short sequence motif" description="Histidine triad motif" evidence="9">
    <location>
        <begin position="613"/>
        <end position="617"/>
    </location>
</feature>
<evidence type="ECO:0000256" key="11">
    <source>
        <dbReference type="SAM" id="Phobius"/>
    </source>
</evidence>
<dbReference type="NCBIfam" id="TIGR01622">
    <property type="entry name" value="SF-CC1"/>
    <property type="match status" value="1"/>
</dbReference>
<reference evidence="14 15" key="1">
    <citation type="submission" date="2015-04" db="EMBL/GenBank/DDBJ databases">
        <title>Genome sequence of Ceratocystis platani, a major pathogen of plane trees.</title>
        <authorList>
            <person name="Belbahri L."/>
        </authorList>
    </citation>
    <scope>NUCLEOTIDE SEQUENCE [LARGE SCALE GENOMIC DNA]</scope>
    <source>
        <strain evidence="14 15">CFO</strain>
    </source>
</reference>
<dbReference type="GO" id="GO:0005634">
    <property type="term" value="C:nucleus"/>
    <property type="evidence" value="ECO:0007669"/>
    <property type="project" value="InterPro"/>
</dbReference>
<feature type="transmembrane region" description="Helical" evidence="11">
    <location>
        <begin position="130"/>
        <end position="149"/>
    </location>
</feature>
<feature type="region of interest" description="Disordered" evidence="10">
    <location>
        <begin position="991"/>
        <end position="1010"/>
    </location>
</feature>
<dbReference type="CDD" id="cd12283">
    <property type="entry name" value="RRM1_RBM39_like"/>
    <property type="match status" value="1"/>
</dbReference>
<feature type="compositionally biased region" description="Polar residues" evidence="10">
    <location>
        <begin position="8"/>
        <end position="23"/>
    </location>
</feature>
<proteinExistence type="predicted"/>
<dbReference type="InterPro" id="IPR012677">
    <property type="entry name" value="Nucleotide-bd_a/b_plait_sf"/>
</dbReference>
<feature type="transmembrane region" description="Helical" evidence="11">
    <location>
        <begin position="60"/>
        <end position="79"/>
    </location>
</feature>
<dbReference type="SUPFAM" id="SSF54928">
    <property type="entry name" value="RNA-binding domain, RBD"/>
    <property type="match status" value="3"/>
</dbReference>
<dbReference type="InterPro" id="IPR000504">
    <property type="entry name" value="RRM_dom"/>
</dbReference>
<feature type="domain" description="RRM" evidence="12">
    <location>
        <begin position="1092"/>
        <end position="1176"/>
    </location>
</feature>
<dbReference type="FunFam" id="3.30.70.330:FF:000354">
    <property type="entry name" value="RNA splicing factor Pad-1"/>
    <property type="match status" value="1"/>
</dbReference>
<feature type="transmembrane region" description="Helical" evidence="11">
    <location>
        <begin position="256"/>
        <end position="278"/>
    </location>
</feature>
<dbReference type="InterPro" id="IPR011701">
    <property type="entry name" value="MFS"/>
</dbReference>
<keyword evidence="6 11" id="KW-1133">Transmembrane helix</keyword>
<evidence type="ECO:0000256" key="1">
    <source>
        <dbReference type="ARBA" id="ARBA00004141"/>
    </source>
</evidence>
<dbReference type="InterPro" id="IPR005829">
    <property type="entry name" value="Sugar_transporter_CS"/>
</dbReference>
<dbReference type="GO" id="GO:0003723">
    <property type="term" value="F:RNA binding"/>
    <property type="evidence" value="ECO:0007669"/>
    <property type="project" value="UniProtKB-UniRule"/>
</dbReference>
<feature type="domain" description="RRM" evidence="12">
    <location>
        <begin position="800"/>
        <end position="877"/>
    </location>
</feature>
<evidence type="ECO:0000313" key="14">
    <source>
        <dbReference type="EMBL" id="KKF93187.1"/>
    </source>
</evidence>
<feature type="domain" description="RRM" evidence="12">
    <location>
        <begin position="898"/>
        <end position="975"/>
    </location>
</feature>
<keyword evidence="4" id="KW-0677">Repeat</keyword>
<evidence type="ECO:0000256" key="2">
    <source>
        <dbReference type="ARBA" id="ARBA00022553"/>
    </source>
</evidence>
<feature type="transmembrane region" description="Helical" evidence="11">
    <location>
        <begin position="371"/>
        <end position="394"/>
    </location>
</feature>
<accession>A0A0F8CR05</accession>
<evidence type="ECO:0000259" key="12">
    <source>
        <dbReference type="PROSITE" id="PS50102"/>
    </source>
</evidence>
<dbReference type="InterPro" id="IPR011146">
    <property type="entry name" value="HIT-like"/>
</dbReference>
<dbReference type="Pfam" id="PF15519">
    <property type="entry name" value="RBM39linker"/>
    <property type="match status" value="1"/>
</dbReference>
<organism evidence="14 15">
    <name type="scientific">Ceratocystis fimbriata f. sp. platani</name>
    <dbReference type="NCBI Taxonomy" id="88771"/>
    <lineage>
        <taxon>Eukaryota</taxon>
        <taxon>Fungi</taxon>
        <taxon>Dikarya</taxon>
        <taxon>Ascomycota</taxon>
        <taxon>Pezizomycotina</taxon>
        <taxon>Sordariomycetes</taxon>
        <taxon>Hypocreomycetidae</taxon>
        <taxon>Microascales</taxon>
        <taxon>Ceratocystidaceae</taxon>
        <taxon>Ceratocystis</taxon>
    </lineage>
</organism>
<evidence type="ECO:0000256" key="10">
    <source>
        <dbReference type="SAM" id="MobiDB-lite"/>
    </source>
</evidence>
<dbReference type="InterPro" id="IPR029123">
    <property type="entry name" value="RBM39_linker"/>
</dbReference>
<evidence type="ECO:0000256" key="5">
    <source>
        <dbReference type="ARBA" id="ARBA00022884"/>
    </source>
</evidence>
<dbReference type="CDD" id="cd12284">
    <property type="entry name" value="RRM2_RBM23_RBM39"/>
    <property type="match status" value="1"/>
</dbReference>
<dbReference type="InterPro" id="IPR035979">
    <property type="entry name" value="RBD_domain_sf"/>
</dbReference>
<evidence type="ECO:0000256" key="4">
    <source>
        <dbReference type="ARBA" id="ARBA00022737"/>
    </source>
</evidence>
<dbReference type="GO" id="GO:0003824">
    <property type="term" value="F:catalytic activity"/>
    <property type="evidence" value="ECO:0007669"/>
    <property type="project" value="InterPro"/>
</dbReference>
<feature type="transmembrane region" description="Helical" evidence="11">
    <location>
        <begin position="332"/>
        <end position="359"/>
    </location>
</feature>
<evidence type="ECO:0000256" key="3">
    <source>
        <dbReference type="ARBA" id="ARBA00022692"/>
    </source>
</evidence>
<dbReference type="SUPFAM" id="SSF54197">
    <property type="entry name" value="HIT-like"/>
    <property type="match status" value="1"/>
</dbReference>
<dbReference type="Pfam" id="PF01230">
    <property type="entry name" value="HIT"/>
    <property type="match status" value="1"/>
</dbReference>
<dbReference type="Pfam" id="PF00076">
    <property type="entry name" value="RRM_1"/>
    <property type="match status" value="2"/>
</dbReference>
<feature type="region of interest" description="Disordered" evidence="10">
    <location>
        <begin position="662"/>
        <end position="682"/>
    </location>
</feature>
<keyword evidence="2" id="KW-0597">Phosphoprotein</keyword>
<sequence>MARATAPRLSTSSIDSSNETASLLTHEPSQLSQTQQSQPRENWAGFDDFSGLPWHRKPSIYWLIPPFFLFALAFGGTAVPKVNLTLSLICKHHFSERVVDDPTFTVAPVVLGADNPQCHDPEVQKITSQFMAITTCISGILSAIAAPRLGELSDRYGRRKLLGIASLGGVLAEIVVIVAARFPEVVNYRWLILGAVFDGMAGSYTAGSILSHAYTSDCTPPSKRGVAIGYLHACLNTGVAVGPVISAYFIKATGSLLSIFYVALASHLVYIFLVTSVIPESLSKPRQLASRRSYKLENSRMKQSGPSWLARKNPLQPLRILWPKNRALRQNLVSLAAIDTAVMGIAMAVGVTLILYSGYMFNWSTLETSKFISMVSTVRSLVLLIGGPFLNYWFRQRPARKQAEAMAGEGEDTSDLLKTMEHQSKGADALDVIIIRFALLSDFLGMLGYFFASSGRTFILSGVITALGGLCGASTQGAASKHVPSEQVGQLLGAMGLLQAGSRFILTFIFSTVYAATIETAPNAVFGIVAVFLAGAVVARHVLVCPLKRHARLTDMSSEETSDLFQTVQRVQKLLARQYLKVTNTGDSAELQESGSFNIAIQDGPEAGQTVPHVHVHVIPRPKDAGKPVEVVEEEVRAIYKGMQNEAGNVGGAFWDRQKCVREGDRPRPGGDFPDIEDSSRKARSMDEMVAEKAAENAAAVVAGIMAVTMAVTVTVTGQAEATAEAVAGTGMVAAVAAEIQIATDGRAAMTTIAVDRVPARLVAVAVEDAGTSIVAVVIVAIDRDGDSTPKNTEDERDRRTVFVQQLAARLRTRELKEFFEKVGGVMEAQIVKDRISQRSKGVGYVEFRQEESVAKALQLTGQKLLGIPIIVQVTEAEKNRQARNTEPGNHPNSIPFHRLYVGNIHFNVTEQDLQTVFEPFGDLEFVQLQKDDTGRSRGYGFVQFRNADHAREALEKMNGFDLAGRLIRVGLGNDKFTPESTANMMHKFSGNGPNQGMHHNGPGSRGQTTVFDRASRRDTDKPTNGNVSALDDTDVGGVNFNNYSRDALMRKLARTDEPPANTANGAEERQILKPKTETKPPLPVTVNSASRCVVLRNMFSPEEEEGDNWVKELEDDVRQEAEQKYGHVVHIAVDAHSKGDIYIKFDKVQGGENAIKGLNGRYFGGRMIDASPVVDTVYSSLFSRTRAI</sequence>
<evidence type="ECO:0000259" key="13">
    <source>
        <dbReference type="PROSITE" id="PS51084"/>
    </source>
</evidence>
<evidence type="ECO:0000256" key="9">
    <source>
        <dbReference type="PROSITE-ProRule" id="PRU00464"/>
    </source>
</evidence>
<dbReference type="InterPro" id="IPR019808">
    <property type="entry name" value="Histidine_triad_CS"/>
</dbReference>
<feature type="transmembrane region" description="Helical" evidence="11">
    <location>
        <begin position="524"/>
        <end position="543"/>
    </location>
</feature>
<dbReference type="InterPro" id="IPR003954">
    <property type="entry name" value="RRM_euk-type"/>
</dbReference>
<gene>
    <name evidence="14" type="primary">rsd1</name>
    <name evidence="14" type="ORF">CFO_g4450</name>
</gene>
<comment type="subcellular location">
    <subcellularLocation>
        <location evidence="1">Membrane</location>
        <topology evidence="1">Multi-pass membrane protein</topology>
    </subcellularLocation>
</comment>
<dbReference type="Gene3D" id="3.30.428.10">
    <property type="entry name" value="HIT-like"/>
    <property type="match status" value="1"/>
</dbReference>
<evidence type="ECO:0000256" key="6">
    <source>
        <dbReference type="ARBA" id="ARBA00022989"/>
    </source>
</evidence>
<dbReference type="OrthoDB" id="3026777at2759"/>
<feature type="compositionally biased region" description="Low complexity" evidence="10">
    <location>
        <begin position="29"/>
        <end position="38"/>
    </location>
</feature>
<feature type="transmembrane region" description="Helical" evidence="11">
    <location>
        <begin position="188"/>
        <end position="214"/>
    </location>
</feature>
<feature type="transmembrane region" description="Helical" evidence="11">
    <location>
        <begin position="491"/>
        <end position="518"/>
    </location>
</feature>
<feature type="compositionally biased region" description="Basic and acidic residues" evidence="10">
    <location>
        <begin position="1067"/>
        <end position="1079"/>
    </location>
</feature>
<dbReference type="Pfam" id="PF07690">
    <property type="entry name" value="MFS_1"/>
    <property type="match status" value="1"/>
</dbReference>
<dbReference type="GO" id="GO:0006397">
    <property type="term" value="P:mRNA processing"/>
    <property type="evidence" value="ECO:0007669"/>
    <property type="project" value="InterPro"/>
</dbReference>
<dbReference type="PANTHER" id="PTHR48036">
    <property type="entry name" value="SPLICING FACTOR (PAD-1), PUTATIVE (AFU_ORTHOLOGUE AFUA_1G15810)-RELATED"/>
    <property type="match status" value="1"/>
</dbReference>
<dbReference type="SMART" id="SM00361">
    <property type="entry name" value="RRM_1"/>
    <property type="match status" value="2"/>
</dbReference>
<feature type="transmembrane region" description="Helical" evidence="11">
    <location>
        <begin position="226"/>
        <end position="250"/>
    </location>
</feature>
<keyword evidence="15" id="KW-1185">Reference proteome</keyword>
<dbReference type="GO" id="GO:0022857">
    <property type="term" value="F:transmembrane transporter activity"/>
    <property type="evidence" value="ECO:0007669"/>
    <property type="project" value="InterPro"/>
</dbReference>
<feature type="transmembrane region" description="Helical" evidence="11">
    <location>
        <begin position="458"/>
        <end position="479"/>
    </location>
</feature>
<evidence type="ECO:0000256" key="7">
    <source>
        <dbReference type="ARBA" id="ARBA00023136"/>
    </source>
</evidence>
<dbReference type="FunFam" id="3.30.70.330:FF:000291">
    <property type="entry name" value="CC1-like family splicing factor"/>
    <property type="match status" value="1"/>
</dbReference>
<dbReference type="InterPro" id="IPR006509">
    <property type="entry name" value="RBM39_SF"/>
</dbReference>
<evidence type="ECO:0000256" key="8">
    <source>
        <dbReference type="PROSITE-ProRule" id="PRU00176"/>
    </source>
</evidence>
<dbReference type="Gene3D" id="1.20.1250.20">
    <property type="entry name" value="MFS general substrate transporter like domains"/>
    <property type="match status" value="1"/>
</dbReference>
<dbReference type="InterPro" id="IPR036265">
    <property type="entry name" value="HIT-like_sf"/>
</dbReference>
<dbReference type="Gene3D" id="3.30.70.330">
    <property type="match status" value="3"/>
</dbReference>
<dbReference type="Proteomes" id="UP000034841">
    <property type="component" value="Unassembled WGS sequence"/>
</dbReference>
<protein>
    <submittedName>
        <fullName evidence="14">RNA-binding protein rsd1</fullName>
    </submittedName>
</protein>
<dbReference type="GO" id="GO:0016020">
    <property type="term" value="C:membrane"/>
    <property type="evidence" value="ECO:0007669"/>
    <property type="project" value="UniProtKB-SubCell"/>
</dbReference>
<dbReference type="PROSITE" id="PS50102">
    <property type="entry name" value="RRM"/>
    <property type="match status" value="3"/>
</dbReference>
<keyword evidence="5 8" id="KW-0694">RNA-binding</keyword>
<dbReference type="CDD" id="cd12285">
    <property type="entry name" value="RRM3_RBM39_like"/>
    <property type="match status" value="1"/>
</dbReference>
<dbReference type="PROSITE" id="PS00216">
    <property type="entry name" value="SUGAR_TRANSPORT_1"/>
    <property type="match status" value="1"/>
</dbReference>
<dbReference type="PROSITE" id="PS00892">
    <property type="entry name" value="HIT_1"/>
    <property type="match status" value="1"/>
</dbReference>
<feature type="region of interest" description="Disordered" evidence="10">
    <location>
        <begin position="1057"/>
        <end position="1085"/>
    </location>
</feature>
<name>A0A0F8CR05_CERFI</name>
<dbReference type="SUPFAM" id="SSF103473">
    <property type="entry name" value="MFS general substrate transporter"/>
    <property type="match status" value="1"/>
</dbReference>
<dbReference type="FunFam" id="3.30.70.330:FF:000172">
    <property type="entry name" value="RNA splicing factor Pad-1"/>
    <property type="match status" value="1"/>
</dbReference>
<feature type="transmembrane region" description="Helical" evidence="11">
    <location>
        <begin position="161"/>
        <end position="182"/>
    </location>
</feature>
<dbReference type="InterPro" id="IPR036259">
    <property type="entry name" value="MFS_trans_sf"/>
</dbReference>
<feature type="region of interest" description="Disordered" evidence="10">
    <location>
        <begin position="1"/>
        <end position="42"/>
    </location>
</feature>
<dbReference type="PROSITE" id="PS51084">
    <property type="entry name" value="HIT_2"/>
    <property type="match status" value="1"/>
</dbReference>